<feature type="transmembrane region" description="Helical" evidence="1">
    <location>
        <begin position="411"/>
        <end position="430"/>
    </location>
</feature>
<feature type="transmembrane region" description="Helical" evidence="1">
    <location>
        <begin position="347"/>
        <end position="368"/>
    </location>
</feature>
<dbReference type="AlphaFoldDB" id="A0A0M3TBU6"/>
<feature type="transmembrane region" description="Helical" evidence="1">
    <location>
        <begin position="71"/>
        <end position="99"/>
    </location>
</feature>
<reference evidence="2 4" key="1">
    <citation type="journal article" date="2015" name="Genome Announc.">
        <title>Complete Genome Sequences for Two Strains of a Novel Fastidious, Partially Acid-Fast, Gram-Positive Corynebacterineae Bacterium, Derived from Human Clinical Samples.</title>
        <authorList>
            <person name="Nicholson A.C."/>
            <person name="Bell M."/>
            <person name="Humrighouse B.W."/>
            <person name="McQuiston J.R."/>
        </authorList>
    </citation>
    <scope>NUCLEOTIDE SEQUENCE [LARGE SCALE GENOMIC DNA]</scope>
    <source>
        <strain evidence="2 4">X1698</strain>
    </source>
</reference>
<dbReference type="Proteomes" id="UP000324288">
    <property type="component" value="Chromosome"/>
</dbReference>
<dbReference type="EMBL" id="LR584267">
    <property type="protein sequence ID" value="VHO01243.1"/>
    <property type="molecule type" value="Genomic_DNA"/>
</dbReference>
<dbReference type="STRING" id="1528099.AL705_06335"/>
<keyword evidence="1" id="KW-0812">Transmembrane</keyword>
<evidence type="ECO:0000313" key="3">
    <source>
        <dbReference type="EMBL" id="VHO01243.1"/>
    </source>
</evidence>
<feature type="transmembrane region" description="Helical" evidence="1">
    <location>
        <begin position="127"/>
        <end position="149"/>
    </location>
</feature>
<dbReference type="OrthoDB" id="232755at2"/>
<evidence type="ECO:0000313" key="4">
    <source>
        <dbReference type="Proteomes" id="UP000068137"/>
    </source>
</evidence>
<feature type="transmembrane region" description="Helical" evidence="1">
    <location>
        <begin position="467"/>
        <end position="486"/>
    </location>
</feature>
<keyword evidence="1" id="KW-0472">Membrane</keyword>
<accession>A0A0M3TBU6</accession>
<dbReference type="PATRIC" id="fig|1562462.4.peg.1302"/>
<evidence type="ECO:0000313" key="2">
    <source>
        <dbReference type="EMBL" id="ALE19244.1"/>
    </source>
</evidence>
<evidence type="ECO:0000256" key="1">
    <source>
        <dbReference type="SAM" id="Phobius"/>
    </source>
</evidence>
<name>A0A0M3TBU6_9ACTN</name>
<keyword evidence="5" id="KW-1185">Reference proteome</keyword>
<proteinExistence type="predicted"/>
<feature type="transmembrane region" description="Helical" evidence="1">
    <location>
        <begin position="442"/>
        <end position="461"/>
    </location>
</feature>
<organism evidence="2 4">
    <name type="scientific">Lawsonella clevelandensis</name>
    <dbReference type="NCBI Taxonomy" id="1528099"/>
    <lineage>
        <taxon>Bacteria</taxon>
        <taxon>Bacillati</taxon>
        <taxon>Actinomycetota</taxon>
        <taxon>Actinomycetes</taxon>
        <taxon>Mycobacteriales</taxon>
        <taxon>Lawsonellaceae</taxon>
        <taxon>Lawsonella</taxon>
    </lineage>
</organism>
<feature type="transmembrane region" description="Helical" evidence="1">
    <location>
        <begin position="169"/>
        <end position="189"/>
    </location>
</feature>
<dbReference type="Gene3D" id="1.20.1740.10">
    <property type="entry name" value="Amino acid/polyamine transporter I"/>
    <property type="match status" value="1"/>
</dbReference>
<protein>
    <submittedName>
        <fullName evidence="2">Amino acid transporter</fullName>
    </submittedName>
</protein>
<feature type="transmembrane region" description="Helical" evidence="1">
    <location>
        <begin position="291"/>
        <end position="313"/>
    </location>
</feature>
<evidence type="ECO:0000313" key="5">
    <source>
        <dbReference type="Proteomes" id="UP000324288"/>
    </source>
</evidence>
<keyword evidence="1" id="KW-1133">Transmembrane helix</keyword>
<feature type="transmembrane region" description="Helical" evidence="1">
    <location>
        <begin position="388"/>
        <end position="405"/>
    </location>
</feature>
<feature type="transmembrane region" description="Helical" evidence="1">
    <location>
        <begin position="196"/>
        <end position="218"/>
    </location>
</feature>
<gene>
    <name evidence="2" type="ORF">AL705_06335</name>
    <name evidence="3" type="ORF">LC603019_01254</name>
</gene>
<dbReference type="Proteomes" id="UP000068137">
    <property type="component" value="Chromosome"/>
</dbReference>
<feature type="transmembrane region" description="Helical" evidence="1">
    <location>
        <begin position="238"/>
        <end position="259"/>
    </location>
</feature>
<reference evidence="2" key="2">
    <citation type="journal article" date="2016" name="Int. J. Syst. Evol. Microbiol.">
        <title>Lawsonella clevelandensis gen. nov., sp. nov., a new member of the suborder Corynebacterineae isolated from human abscesses.</title>
        <authorList>
            <person name="Bell M.E."/>
            <person name="Bernard K.A."/>
            <person name="Harrington S.M."/>
            <person name="Patel N.B."/>
            <person name="Tucker T.A."/>
            <person name="Metcalfe M.G."/>
            <person name="McQuiston J.R."/>
        </authorList>
    </citation>
    <scope>NUCLEOTIDE SEQUENCE</scope>
    <source>
        <strain evidence="2">X1698</strain>
    </source>
</reference>
<dbReference type="EMBL" id="CP012390">
    <property type="protein sequence ID" value="ALE19244.1"/>
    <property type="molecule type" value="Genomic_DNA"/>
</dbReference>
<sequence>MNQSSLESGHSSRKLGERLKSWWLSDADQQPATLQGPHGRVIHDAHRHPWYKVMCLSGLDYFSTLGYQPGIAALAAGTLAPFATIVLVLLTVCGALPIYRRVAKESPLGAGSIGMLERLMPKWGGKILVLIFLGFAATDYLITMTLSAADATAHVIENPFTPASFEGQNVPITIFMLFVLTCVFLKGFGEAINLSVVLVSSFLFLNLIVVGNGLWILVTHPHFVSDWQTALFAQHSDPMMMIAISLIVFPKLALGLSGFETGVAVMPQIKGGEGTQEERIANRVKGVRRMLTVAALTMSTFLITSSIITTMLIPEEALQEGGEANGRALAYIAHHYMGNGMGTVYDIATILILWFAGASAMAGLLNLVPRYLPRFGMAPEWAAHTRPLAMVFGVVAIVVTILFKADVDHQGAAYATGVLVLITSAGYAVSLSAWKNRERGKFVGFAITTCVFVYTTIVNIVERPEGVQIAAVFIAAIIGVSFASRIHRAYELRVQDIVFDKEAQKVLKAAKRRDRLVIVAHDPETFAQDEYVIKERIQRRLTHIEEDVPIVFLEVNVKDASDFDSVLEVHGRMRGKHRVLWVDAPGAPNAIAAVLLYIRDVTGVVPDAYFEWANISPTRSLSRFLFWGQGEVASVTHEVLRRAEPNRDLRPHIHVG</sequence>
<dbReference type="KEGG" id="cbq:AL705_06335"/>
<reference evidence="3 5" key="3">
    <citation type="submission" date="2019-04" db="EMBL/GenBank/DDBJ databases">
        <authorList>
            <person name="Seth-Smith MB H."/>
            <person name="Seth-Smith H."/>
        </authorList>
    </citation>
    <scope>NUCLEOTIDE SEQUENCE [LARGE SCALE GENOMIC DNA]</scope>
    <source>
        <strain evidence="3">USB-603019</strain>
    </source>
</reference>